<dbReference type="SMART" id="SM00320">
    <property type="entry name" value="WD40"/>
    <property type="match status" value="1"/>
</dbReference>
<keyword evidence="2" id="KW-0677">Repeat</keyword>
<dbReference type="Gene3D" id="1.20.5.170">
    <property type="match status" value="1"/>
</dbReference>
<dbReference type="PROSITE" id="PS50082">
    <property type="entry name" value="WD_REPEATS_2"/>
    <property type="match status" value="1"/>
</dbReference>
<dbReference type="InterPro" id="IPR015943">
    <property type="entry name" value="WD40/YVTN_repeat-like_dom_sf"/>
</dbReference>
<sequence>MESGFGEGLGFRERTMVRELQPGVVLVKVMADGGGEVVDEGTEGQVVLQSLNGVATCTGGSRGGLGVGDGEDGRRGGGDDGFKERMEGDFLRRCHLHSCVDPSSGHRAISIAPAVSRVTEAQIASCTQGHENIVEDVSWNLKDENMFGSSGDDCKLIIWDLRTNKAQQSVKPHEKEGEKIKEKLKKVDENEVVKLIKEQEDKNLEISALKVELETTKRTYEVQFSQMEEEANNFKATLTRKVQEYEHQLKELRNELEEDAKDAKAKLTQKAQEYENQLEALGNKDKSINVLEWSARQKIAVGASRGLRHQNSQKIAMHGVFGLIWECSGNSALAIGIGGVLGSEGRVFSIDLSPRVVVVVVAYNDKMTQEMSQSDNFTKISANDIVGKVMGKDHIGHVHCLGLGGLRSVAFRSTTSYSGGGSSFSNSDSAENSRL</sequence>
<reference evidence="6 7" key="1">
    <citation type="submission" date="2018-09" db="EMBL/GenBank/DDBJ databases">
        <title>A high-quality reference genome of wild soybean provides a powerful tool to mine soybean genomes.</title>
        <authorList>
            <person name="Xie M."/>
            <person name="Chung C.Y.L."/>
            <person name="Li M.-W."/>
            <person name="Wong F.-L."/>
            <person name="Chan T.-F."/>
            <person name="Lam H.-M."/>
        </authorList>
    </citation>
    <scope>NUCLEOTIDE SEQUENCE [LARGE SCALE GENOMIC DNA]</scope>
    <source>
        <strain evidence="7">cv. W05</strain>
        <tissue evidence="6">Hypocotyl of etiolated seedlings</tissue>
    </source>
</reference>
<dbReference type="Gene3D" id="2.130.10.10">
    <property type="entry name" value="YVTN repeat-like/Quinoprotein amine dehydrogenase"/>
    <property type="match status" value="1"/>
</dbReference>
<gene>
    <name evidence="6" type="ORF">D0Y65_021880</name>
</gene>
<feature type="region of interest" description="Disordered" evidence="5">
    <location>
        <begin position="416"/>
        <end position="435"/>
    </location>
</feature>
<dbReference type="InterPro" id="IPR036322">
    <property type="entry name" value="WD40_repeat_dom_sf"/>
</dbReference>
<evidence type="ECO:0000313" key="6">
    <source>
        <dbReference type="EMBL" id="RZB99174.1"/>
    </source>
</evidence>
<evidence type="ECO:0000313" key="7">
    <source>
        <dbReference type="Proteomes" id="UP000289340"/>
    </source>
</evidence>
<comment type="caution">
    <text evidence="6">The sequence shown here is derived from an EMBL/GenBank/DDBJ whole genome shotgun (WGS) entry which is preliminary data.</text>
</comment>
<feature type="repeat" description="WD" evidence="3">
    <location>
        <begin position="127"/>
        <end position="169"/>
    </location>
</feature>
<dbReference type="EMBL" id="QZWG01000008">
    <property type="protein sequence ID" value="RZB99174.1"/>
    <property type="molecule type" value="Genomic_DNA"/>
</dbReference>
<evidence type="ECO:0000256" key="1">
    <source>
        <dbReference type="ARBA" id="ARBA00022574"/>
    </source>
</evidence>
<feature type="coiled-coil region" evidence="4">
    <location>
        <begin position="210"/>
        <end position="284"/>
    </location>
</feature>
<dbReference type="AlphaFoldDB" id="A0A445JL88"/>
<keyword evidence="7" id="KW-1185">Reference proteome</keyword>
<dbReference type="SUPFAM" id="SSF50978">
    <property type="entry name" value="WD40 repeat-like"/>
    <property type="match status" value="1"/>
</dbReference>
<protein>
    <submittedName>
        <fullName evidence="6">WD-40 repeat-containing protein MSI3</fullName>
    </submittedName>
</protein>
<proteinExistence type="predicted"/>
<organism evidence="6 7">
    <name type="scientific">Glycine soja</name>
    <name type="common">Wild soybean</name>
    <dbReference type="NCBI Taxonomy" id="3848"/>
    <lineage>
        <taxon>Eukaryota</taxon>
        <taxon>Viridiplantae</taxon>
        <taxon>Streptophyta</taxon>
        <taxon>Embryophyta</taxon>
        <taxon>Tracheophyta</taxon>
        <taxon>Spermatophyta</taxon>
        <taxon>Magnoliopsida</taxon>
        <taxon>eudicotyledons</taxon>
        <taxon>Gunneridae</taxon>
        <taxon>Pentapetalae</taxon>
        <taxon>rosids</taxon>
        <taxon>fabids</taxon>
        <taxon>Fabales</taxon>
        <taxon>Fabaceae</taxon>
        <taxon>Papilionoideae</taxon>
        <taxon>50 kb inversion clade</taxon>
        <taxon>NPAAA clade</taxon>
        <taxon>indigoferoid/millettioid clade</taxon>
        <taxon>Phaseoleae</taxon>
        <taxon>Glycine</taxon>
        <taxon>Glycine subgen. Soja</taxon>
    </lineage>
</organism>
<keyword evidence="1 3" id="KW-0853">WD repeat</keyword>
<name>A0A445JL88_GLYSO</name>
<accession>A0A445JL88</accession>
<dbReference type="Proteomes" id="UP000289340">
    <property type="component" value="Chromosome 8"/>
</dbReference>
<dbReference type="InterPro" id="IPR001680">
    <property type="entry name" value="WD40_rpt"/>
</dbReference>
<evidence type="ECO:0000256" key="3">
    <source>
        <dbReference type="PROSITE-ProRule" id="PRU00221"/>
    </source>
</evidence>
<dbReference type="InterPro" id="IPR050459">
    <property type="entry name" value="WD_repeat_RBAP46/RBAP48/MSI1"/>
</dbReference>
<evidence type="ECO:0000256" key="2">
    <source>
        <dbReference type="ARBA" id="ARBA00022737"/>
    </source>
</evidence>
<keyword evidence="4" id="KW-0175">Coiled coil</keyword>
<evidence type="ECO:0000256" key="5">
    <source>
        <dbReference type="SAM" id="MobiDB-lite"/>
    </source>
</evidence>
<dbReference type="PANTHER" id="PTHR22850">
    <property type="entry name" value="WD40 REPEAT FAMILY"/>
    <property type="match status" value="1"/>
</dbReference>
<evidence type="ECO:0000256" key="4">
    <source>
        <dbReference type="SAM" id="Coils"/>
    </source>
</evidence>